<dbReference type="Proteomes" id="UP000593568">
    <property type="component" value="Unassembled WGS sequence"/>
</dbReference>
<accession>A0A7J9FVI9</accession>
<gene>
    <name evidence="2" type="ORF">Gotri_028105</name>
</gene>
<name>A0A7J9FVI9_9ROSI</name>
<organism evidence="2 3">
    <name type="scientific">Gossypium trilobum</name>
    <dbReference type="NCBI Taxonomy" id="34281"/>
    <lineage>
        <taxon>Eukaryota</taxon>
        <taxon>Viridiplantae</taxon>
        <taxon>Streptophyta</taxon>
        <taxon>Embryophyta</taxon>
        <taxon>Tracheophyta</taxon>
        <taxon>Spermatophyta</taxon>
        <taxon>Magnoliopsida</taxon>
        <taxon>eudicotyledons</taxon>
        <taxon>Gunneridae</taxon>
        <taxon>Pentapetalae</taxon>
        <taxon>rosids</taxon>
        <taxon>malvids</taxon>
        <taxon>Malvales</taxon>
        <taxon>Malvaceae</taxon>
        <taxon>Malvoideae</taxon>
        <taxon>Gossypium</taxon>
    </lineage>
</organism>
<sequence length="131" mass="15866">MIKAKEDLDSLKIDYKRLRLSMRTSGLRKTSEHWRQEIREKKIKADRAKSKLKQDRGNEQKSRRIRGFNLETNKNLPTKHRYGTRAKTKYIDQKLERLEKCQKEMQDQLQMQMQEQLAKIQQDMMDKILES</sequence>
<comment type="caution">
    <text evidence="2">The sequence shown here is derived from an EMBL/GenBank/DDBJ whole genome shotgun (WGS) entry which is preliminary data.</text>
</comment>
<evidence type="ECO:0000313" key="3">
    <source>
        <dbReference type="Proteomes" id="UP000593568"/>
    </source>
</evidence>
<evidence type="ECO:0000256" key="1">
    <source>
        <dbReference type="SAM" id="MobiDB-lite"/>
    </source>
</evidence>
<dbReference type="EMBL" id="JABEZW010229303">
    <property type="protein sequence ID" value="MBA0789303.1"/>
    <property type="molecule type" value="Genomic_DNA"/>
</dbReference>
<evidence type="ECO:0000313" key="2">
    <source>
        <dbReference type="EMBL" id="MBA0789303.1"/>
    </source>
</evidence>
<feature type="compositionally biased region" description="Basic and acidic residues" evidence="1">
    <location>
        <begin position="43"/>
        <end position="62"/>
    </location>
</feature>
<feature type="region of interest" description="Disordered" evidence="1">
    <location>
        <begin position="43"/>
        <end position="64"/>
    </location>
</feature>
<protein>
    <submittedName>
        <fullName evidence="2">Uncharacterized protein</fullName>
    </submittedName>
</protein>
<dbReference type="AlphaFoldDB" id="A0A7J9FVI9"/>
<keyword evidence="3" id="KW-1185">Reference proteome</keyword>
<proteinExistence type="predicted"/>
<feature type="non-terminal residue" evidence="2">
    <location>
        <position position="1"/>
    </location>
</feature>
<reference evidence="2 3" key="1">
    <citation type="journal article" date="2019" name="Genome Biol. Evol.">
        <title>Insights into the evolution of the New World diploid cottons (Gossypium, subgenus Houzingenia) based on genome sequencing.</title>
        <authorList>
            <person name="Grover C.E."/>
            <person name="Arick M.A. 2nd"/>
            <person name="Thrash A."/>
            <person name="Conover J.L."/>
            <person name="Sanders W.S."/>
            <person name="Peterson D.G."/>
            <person name="Frelichowski J.E."/>
            <person name="Scheffler J.A."/>
            <person name="Scheffler B.E."/>
            <person name="Wendel J.F."/>
        </authorList>
    </citation>
    <scope>NUCLEOTIDE SEQUENCE [LARGE SCALE GENOMIC DNA]</scope>
    <source>
        <strain evidence="2">8</strain>
        <tissue evidence="2">Leaf</tissue>
    </source>
</reference>